<reference evidence="3 4" key="1">
    <citation type="submission" date="2019-04" db="EMBL/GenBank/DDBJ databases">
        <title>Cohnella sp. nov., isolated from soil.</title>
        <authorList>
            <person name="Kim W."/>
        </authorList>
    </citation>
    <scope>NUCLEOTIDE SEQUENCE [LARGE SCALE GENOMIC DNA]</scope>
    <source>
        <strain evidence="3 4">CAU 1483</strain>
    </source>
</reference>
<accession>A0A4U0FGX7</accession>
<evidence type="ECO:0000313" key="4">
    <source>
        <dbReference type="Proteomes" id="UP000309673"/>
    </source>
</evidence>
<dbReference type="EMBL" id="SUPK01000001">
    <property type="protein sequence ID" value="TJY44263.1"/>
    <property type="molecule type" value="Genomic_DNA"/>
</dbReference>
<dbReference type="OrthoDB" id="9771073at2"/>
<dbReference type="Proteomes" id="UP000309673">
    <property type="component" value="Unassembled WGS sequence"/>
</dbReference>
<protein>
    <submittedName>
        <fullName evidence="3">NAD-dependent epimerase/dehydratase family protein</fullName>
    </submittedName>
</protein>
<sequence>MKVLITGGAGFIGSHLAEAMSAIGAEVHILDNLSTGTADRIPAKAVFHQGDIANSSDVTRVMALRPDFVFHLAAQTDVRRSLLDPVSDADINIIGTINVLQASRQSGVKKIIFSSSCAVYGDTGSNTIDEGSAAKPISFYGISKLASEHYIQAFHDLYGLPYTILRYANVYGPGQKTNGEAGVVSVFLQRIKNHLPLIIYGNGEQTRDFLYVEDVVKANLLSLFKGNNQIIQLGTSVRTSIEQLAGCLQELHGDEVRILHEAEKPGEIRHSCLDYTYARSSLGWEPSCPIRSGLKMTYDDVMGD</sequence>
<dbReference type="PANTHER" id="PTHR43000">
    <property type="entry name" value="DTDP-D-GLUCOSE 4,6-DEHYDRATASE-RELATED"/>
    <property type="match status" value="1"/>
</dbReference>
<dbReference type="SUPFAM" id="SSF51735">
    <property type="entry name" value="NAD(P)-binding Rossmann-fold domains"/>
    <property type="match status" value="1"/>
</dbReference>
<evidence type="ECO:0000313" key="3">
    <source>
        <dbReference type="EMBL" id="TJY44263.1"/>
    </source>
</evidence>
<dbReference type="RefSeq" id="WP_136776048.1">
    <property type="nucleotide sequence ID" value="NZ_SUPK01000001.1"/>
</dbReference>
<dbReference type="Gene3D" id="3.90.25.10">
    <property type="entry name" value="UDP-galactose 4-epimerase, domain 1"/>
    <property type="match status" value="1"/>
</dbReference>
<dbReference type="Pfam" id="PF01370">
    <property type="entry name" value="Epimerase"/>
    <property type="match status" value="1"/>
</dbReference>
<dbReference type="InterPro" id="IPR036291">
    <property type="entry name" value="NAD(P)-bd_dom_sf"/>
</dbReference>
<comment type="caution">
    <text evidence="3">The sequence shown here is derived from an EMBL/GenBank/DDBJ whole genome shotgun (WGS) entry which is preliminary data.</text>
</comment>
<dbReference type="AlphaFoldDB" id="A0A4U0FGX7"/>
<feature type="domain" description="NAD-dependent epimerase/dehydratase" evidence="2">
    <location>
        <begin position="3"/>
        <end position="232"/>
    </location>
</feature>
<proteinExistence type="inferred from homology"/>
<dbReference type="Gene3D" id="3.40.50.720">
    <property type="entry name" value="NAD(P)-binding Rossmann-like Domain"/>
    <property type="match status" value="1"/>
</dbReference>
<dbReference type="InterPro" id="IPR001509">
    <property type="entry name" value="Epimerase_deHydtase"/>
</dbReference>
<evidence type="ECO:0000259" key="2">
    <source>
        <dbReference type="Pfam" id="PF01370"/>
    </source>
</evidence>
<keyword evidence="4" id="KW-1185">Reference proteome</keyword>
<organism evidence="3 4">
    <name type="scientific">Cohnella pontilimi</name>
    <dbReference type="NCBI Taxonomy" id="2564100"/>
    <lineage>
        <taxon>Bacteria</taxon>
        <taxon>Bacillati</taxon>
        <taxon>Bacillota</taxon>
        <taxon>Bacilli</taxon>
        <taxon>Bacillales</taxon>
        <taxon>Paenibacillaceae</taxon>
        <taxon>Cohnella</taxon>
    </lineage>
</organism>
<name>A0A4U0FGX7_9BACL</name>
<evidence type="ECO:0000256" key="1">
    <source>
        <dbReference type="ARBA" id="ARBA00007637"/>
    </source>
</evidence>
<comment type="similarity">
    <text evidence="1">Belongs to the NAD(P)-dependent epimerase/dehydratase family.</text>
</comment>
<gene>
    <name evidence="3" type="ORF">E5161_02425</name>
</gene>